<evidence type="ECO:0000256" key="6">
    <source>
        <dbReference type="PROSITE-ProRule" id="PRU00354"/>
    </source>
</evidence>
<dbReference type="HOGENOM" id="CLU_034289_1_0_7"/>
<comment type="similarity">
    <text evidence="1 5">Belongs to the spermidine/spermine synthase family.</text>
</comment>
<dbReference type="InterPro" id="IPR036259">
    <property type="entry name" value="MFS_trans_sf"/>
</dbReference>
<dbReference type="OrthoDB" id="9793120at2"/>
<comment type="catalytic activity">
    <reaction evidence="5">
        <text>S-adenosyl 3-(methylsulfanyl)propylamine + putrescine = S-methyl-5'-thioadenosine + spermidine + H(+)</text>
        <dbReference type="Rhea" id="RHEA:12721"/>
        <dbReference type="ChEBI" id="CHEBI:15378"/>
        <dbReference type="ChEBI" id="CHEBI:17509"/>
        <dbReference type="ChEBI" id="CHEBI:57443"/>
        <dbReference type="ChEBI" id="CHEBI:57834"/>
        <dbReference type="ChEBI" id="CHEBI:326268"/>
        <dbReference type="EC" id="2.5.1.16"/>
    </reaction>
</comment>
<feature type="region of interest" description="Disordered" evidence="7">
    <location>
        <begin position="1"/>
        <end position="24"/>
    </location>
</feature>
<dbReference type="GO" id="GO:0010487">
    <property type="term" value="F:thermospermine synthase activity"/>
    <property type="evidence" value="ECO:0007669"/>
    <property type="project" value="UniProtKB-ARBA"/>
</dbReference>
<dbReference type="Proteomes" id="UP000001880">
    <property type="component" value="Chromosome"/>
</dbReference>
<dbReference type="SUPFAM" id="SSF103473">
    <property type="entry name" value="MFS general substrate transporter"/>
    <property type="match status" value="1"/>
</dbReference>
<dbReference type="InterPro" id="IPR001045">
    <property type="entry name" value="Spermi_synthase"/>
</dbReference>
<dbReference type="AlphaFoldDB" id="D0LN94"/>
<dbReference type="RefSeq" id="WP_012827879.1">
    <property type="nucleotide sequence ID" value="NC_013440.1"/>
</dbReference>
<comment type="subunit">
    <text evidence="5">Homodimer or homotetramer.</text>
</comment>
<dbReference type="eggNOG" id="COG4262">
    <property type="taxonomic scope" value="Bacteria"/>
</dbReference>
<proteinExistence type="inferred from homology"/>
<dbReference type="HAMAP" id="MF_00198">
    <property type="entry name" value="Spermidine_synth"/>
    <property type="match status" value="1"/>
</dbReference>
<feature type="transmembrane region" description="Helical" evidence="5">
    <location>
        <begin position="230"/>
        <end position="251"/>
    </location>
</feature>
<dbReference type="InterPro" id="IPR030374">
    <property type="entry name" value="PABS"/>
</dbReference>
<dbReference type="UniPathway" id="UPA00248">
    <property type="reaction ID" value="UER00314"/>
</dbReference>
<keyword evidence="4 5" id="KW-0620">Polyamine biosynthesis</keyword>
<feature type="binding site" evidence="5">
    <location>
        <position position="325"/>
    </location>
    <ligand>
        <name>spermidine</name>
        <dbReference type="ChEBI" id="CHEBI:57834"/>
    </ligand>
</feature>
<reference evidence="9 10" key="1">
    <citation type="journal article" date="2010" name="Stand. Genomic Sci.">
        <title>Complete genome sequence of Haliangium ochraceum type strain (SMP-2).</title>
        <authorList>
            <consortium name="US DOE Joint Genome Institute (JGI-PGF)"/>
            <person name="Ivanova N."/>
            <person name="Daum C."/>
            <person name="Lang E."/>
            <person name="Abt B."/>
            <person name="Kopitz M."/>
            <person name="Saunders E."/>
            <person name="Lapidus A."/>
            <person name="Lucas S."/>
            <person name="Glavina Del Rio T."/>
            <person name="Nolan M."/>
            <person name="Tice H."/>
            <person name="Copeland A."/>
            <person name="Cheng J.F."/>
            <person name="Chen F."/>
            <person name="Bruce D."/>
            <person name="Goodwin L."/>
            <person name="Pitluck S."/>
            <person name="Mavromatis K."/>
            <person name="Pati A."/>
            <person name="Mikhailova N."/>
            <person name="Chen A."/>
            <person name="Palaniappan K."/>
            <person name="Land M."/>
            <person name="Hauser L."/>
            <person name="Chang Y.J."/>
            <person name="Jeffries C.D."/>
            <person name="Detter J.C."/>
            <person name="Brettin T."/>
            <person name="Rohde M."/>
            <person name="Goker M."/>
            <person name="Bristow J."/>
            <person name="Markowitz V."/>
            <person name="Eisen J.A."/>
            <person name="Hugenholtz P."/>
            <person name="Kyrpides N.C."/>
            <person name="Klenk H.P."/>
        </authorList>
    </citation>
    <scope>NUCLEOTIDE SEQUENCE [LARGE SCALE GENOMIC DNA]</scope>
    <source>
        <strain evidence="10">DSM 14365 / CIP 107738 / JCM 11303 / AJ 13395 / SMP-2</strain>
    </source>
</reference>
<dbReference type="EC" id="2.5.1.16" evidence="5"/>
<keyword evidence="2 5" id="KW-0808">Transferase</keyword>
<keyword evidence="5" id="KW-1003">Cell membrane</keyword>
<dbReference type="GO" id="GO:0005886">
    <property type="term" value="C:plasma membrane"/>
    <property type="evidence" value="ECO:0007669"/>
    <property type="project" value="UniProtKB-SubCell"/>
</dbReference>
<feature type="domain" description="PABS" evidence="8">
    <location>
        <begin position="241"/>
        <end position="476"/>
    </location>
</feature>
<evidence type="ECO:0000313" key="9">
    <source>
        <dbReference type="EMBL" id="ACY15271.1"/>
    </source>
</evidence>
<dbReference type="PANTHER" id="PTHR43317">
    <property type="entry name" value="THERMOSPERMINE SYNTHASE ACAULIS5"/>
    <property type="match status" value="1"/>
</dbReference>
<feature type="transmembrane region" description="Helical" evidence="5">
    <location>
        <begin position="164"/>
        <end position="186"/>
    </location>
</feature>
<gene>
    <name evidence="5" type="primary">speE</name>
    <name evidence="9" type="ordered locus">Hoch_2743</name>
</gene>
<evidence type="ECO:0000313" key="10">
    <source>
        <dbReference type="Proteomes" id="UP000001880"/>
    </source>
</evidence>
<feature type="binding site" evidence="5">
    <location>
        <position position="271"/>
    </location>
    <ligand>
        <name>S-methyl-5'-thioadenosine</name>
        <dbReference type="ChEBI" id="CHEBI:17509"/>
    </ligand>
</feature>
<dbReference type="GO" id="GO:0004766">
    <property type="term" value="F:spermidine synthase activity"/>
    <property type="evidence" value="ECO:0007669"/>
    <property type="project" value="UniProtKB-UniRule"/>
</dbReference>
<name>D0LN94_HALO1</name>
<dbReference type="NCBIfam" id="NF037959">
    <property type="entry name" value="MFS_SpdSyn"/>
    <property type="match status" value="1"/>
</dbReference>
<keyword evidence="5" id="KW-0472">Membrane</keyword>
<evidence type="ECO:0000256" key="5">
    <source>
        <dbReference type="HAMAP-Rule" id="MF_00198"/>
    </source>
</evidence>
<comment type="pathway">
    <text evidence="5">Amine and polyamine biosynthesis; spermidine biosynthesis; spermidine from putrescine: step 1/1.</text>
</comment>
<dbReference type="SUPFAM" id="SSF53335">
    <property type="entry name" value="S-adenosyl-L-methionine-dependent methyltransferases"/>
    <property type="match status" value="1"/>
</dbReference>
<dbReference type="CDD" id="cd02440">
    <property type="entry name" value="AdoMet_MTases"/>
    <property type="match status" value="1"/>
</dbReference>
<dbReference type="KEGG" id="hoh:Hoch_2743"/>
<keyword evidence="10" id="KW-1185">Reference proteome</keyword>
<evidence type="ECO:0000256" key="7">
    <source>
        <dbReference type="SAM" id="MobiDB-lite"/>
    </source>
</evidence>
<feature type="active site" description="Proton acceptor" evidence="5 6">
    <location>
        <position position="397"/>
    </location>
</feature>
<feature type="transmembrane region" description="Helical" evidence="5">
    <location>
        <begin position="32"/>
        <end position="53"/>
    </location>
</feature>
<dbReference type="PROSITE" id="PS51006">
    <property type="entry name" value="PABS_2"/>
    <property type="match status" value="1"/>
</dbReference>
<feature type="transmembrane region" description="Helical" evidence="5">
    <location>
        <begin position="97"/>
        <end position="119"/>
    </location>
</feature>
<keyword evidence="5" id="KW-0812">Transmembrane</keyword>
<evidence type="ECO:0000256" key="1">
    <source>
        <dbReference type="ARBA" id="ARBA00007867"/>
    </source>
</evidence>
<accession>D0LN94</accession>
<feature type="transmembrane region" description="Helical" evidence="5">
    <location>
        <begin position="192"/>
        <end position="210"/>
    </location>
</feature>
<dbReference type="Gene3D" id="3.40.50.150">
    <property type="entry name" value="Vaccinia Virus protein VP39"/>
    <property type="match status" value="1"/>
</dbReference>
<dbReference type="PANTHER" id="PTHR43317:SF1">
    <property type="entry name" value="THERMOSPERMINE SYNTHASE ACAULIS5"/>
    <property type="match status" value="1"/>
</dbReference>
<feature type="compositionally biased region" description="Low complexity" evidence="7">
    <location>
        <begin position="1"/>
        <end position="18"/>
    </location>
</feature>
<sequence>MSTDAAPSARADSPASESGGESAPQTLSKRKLTVLVVAAFVAGLCSILYELLIGTVSSYFLGDSVRQFSITIGLFMAAMGMGAFLARSLEDDEGAIVARFVAVETALGLIGGLSVPVLYACFGYTDLYYPAMVVFIVAIGVLTGLEVPLLVLVTQRMFPLAVNLSNILSLDYLGALAATLLFPFVLLPSLGTFRSALVVGAVNLVTALLVRRSFRDTQVDGPARGRGYAVAAVLGLVLLAAGFVFSSYLLAPWHDTVYRAQTIYSRQSPYQSIVLTRYRGDLRMYLSGHLQFASLDEYRYHEALVHPAMAVAPQRGNVLLLGAGDGLAVRELLAYDDIERITLVDLDPAVTDLAREHPLLRELNGDSLRDERVRVIAADAFLYLDEQDELYDVIIADLPDPANVSLARLYSREFYGLVAQRLARTGVYVTQASSPYYAQKAFWTIRNTIAAAGFETWPYHAYVPSFGDWGFVMAARAPLRPAEAEIAVDTRYVDSASLPRLFVFEPDVREAPEHVSTLDDPSVLSDYLEAWGAWRR</sequence>
<comment type="function">
    <text evidence="5">Catalyzes the irreversible transfer of a propylamine group from the amino donor S-adenosylmethioninamine (decarboxy-AdoMet) to putrescine (1,4-diaminobutane) to yield spermidine.</text>
</comment>
<feature type="transmembrane region" description="Helical" evidence="5">
    <location>
        <begin position="65"/>
        <end position="85"/>
    </location>
</feature>
<keyword evidence="3 5" id="KW-0745">Spermidine biosynthesis</keyword>
<dbReference type="InterPro" id="IPR029063">
    <property type="entry name" value="SAM-dependent_MTases_sf"/>
</dbReference>
<evidence type="ECO:0000256" key="4">
    <source>
        <dbReference type="ARBA" id="ARBA00023115"/>
    </source>
</evidence>
<protein>
    <recommendedName>
        <fullName evidence="5">Polyamine aminopropyltransferase</fullName>
    </recommendedName>
    <alternativeName>
        <fullName evidence="5">Putrescine aminopropyltransferase</fullName>
        <shortName evidence="5">PAPT</shortName>
    </alternativeName>
    <alternativeName>
        <fullName evidence="5">Spermidine synthase</fullName>
        <shortName evidence="5">SPDS</shortName>
        <shortName evidence="5">SPDSY</shortName>
        <ecNumber evidence="5">2.5.1.16</ecNumber>
    </alternativeName>
</protein>
<comment type="subcellular location">
    <subcellularLocation>
        <location evidence="5">Cell membrane</location>
        <topology evidence="5">Multi-pass membrane protein</topology>
    </subcellularLocation>
</comment>
<feature type="binding site" evidence="5">
    <location>
        <position position="301"/>
    </location>
    <ligand>
        <name>spermidine</name>
        <dbReference type="ChEBI" id="CHEBI:57834"/>
    </ligand>
</feature>
<dbReference type="Pfam" id="PF01564">
    <property type="entry name" value="Spermine_synth"/>
    <property type="match status" value="1"/>
</dbReference>
<dbReference type="EMBL" id="CP001804">
    <property type="protein sequence ID" value="ACY15271.1"/>
    <property type="molecule type" value="Genomic_DNA"/>
</dbReference>
<evidence type="ECO:0000256" key="2">
    <source>
        <dbReference type="ARBA" id="ARBA00022679"/>
    </source>
</evidence>
<keyword evidence="5" id="KW-1133">Transmembrane helix</keyword>
<evidence type="ECO:0000256" key="3">
    <source>
        <dbReference type="ARBA" id="ARBA00023066"/>
    </source>
</evidence>
<dbReference type="NCBIfam" id="NF002956">
    <property type="entry name" value="PRK03612.1"/>
    <property type="match status" value="1"/>
</dbReference>
<comment type="caution">
    <text evidence="5">Lacks conserved residue(s) required for the propagation of feature annotation.</text>
</comment>
<dbReference type="STRING" id="502025.Hoch_2743"/>
<organism evidence="9 10">
    <name type="scientific">Haliangium ochraceum (strain DSM 14365 / JCM 11303 / SMP-2)</name>
    <dbReference type="NCBI Taxonomy" id="502025"/>
    <lineage>
        <taxon>Bacteria</taxon>
        <taxon>Pseudomonadati</taxon>
        <taxon>Myxococcota</taxon>
        <taxon>Polyangia</taxon>
        <taxon>Haliangiales</taxon>
        <taxon>Kofleriaceae</taxon>
        <taxon>Haliangium</taxon>
    </lineage>
</organism>
<dbReference type="FunFam" id="3.40.50.150:FF:000088">
    <property type="entry name" value="Polyamine aminopropyltransferase"/>
    <property type="match status" value="1"/>
</dbReference>
<feature type="binding site" evidence="5">
    <location>
        <position position="345"/>
    </location>
    <ligand>
        <name>S-methyl-5'-thioadenosine</name>
        <dbReference type="ChEBI" id="CHEBI:17509"/>
    </ligand>
</feature>
<evidence type="ECO:0000259" key="8">
    <source>
        <dbReference type="PROSITE" id="PS51006"/>
    </source>
</evidence>
<dbReference type="GO" id="GO:0008295">
    <property type="term" value="P:spermidine biosynthetic process"/>
    <property type="evidence" value="ECO:0007669"/>
    <property type="project" value="UniProtKB-UniRule"/>
</dbReference>
<feature type="binding site" evidence="5">
    <location>
        <begin position="379"/>
        <end position="380"/>
    </location>
    <ligand>
        <name>S-methyl-5'-thioadenosine</name>
        <dbReference type="ChEBI" id="CHEBI:17509"/>
    </ligand>
</feature>
<feature type="transmembrane region" description="Helical" evidence="5">
    <location>
        <begin position="131"/>
        <end position="152"/>
    </location>
</feature>